<dbReference type="InterPro" id="IPR000835">
    <property type="entry name" value="HTH_MarR-typ"/>
</dbReference>
<dbReference type="PANTHER" id="PTHR38465">
    <property type="entry name" value="HTH-TYPE TRANSCRIPTIONAL REGULATOR MJ1563-RELATED"/>
    <property type="match status" value="1"/>
</dbReference>
<dbReference type="SUPFAM" id="SSF46785">
    <property type="entry name" value="Winged helix' DNA-binding domain"/>
    <property type="match status" value="1"/>
</dbReference>
<dbReference type="InterPro" id="IPR011991">
    <property type="entry name" value="ArsR-like_HTH"/>
</dbReference>
<keyword evidence="2 4" id="KW-0238">DNA-binding</keyword>
<evidence type="ECO:0000256" key="4">
    <source>
        <dbReference type="PIRNR" id="PIRNR006707"/>
    </source>
</evidence>
<evidence type="ECO:0000256" key="1">
    <source>
        <dbReference type="ARBA" id="ARBA00023015"/>
    </source>
</evidence>
<dbReference type="GO" id="GO:0003700">
    <property type="term" value="F:DNA-binding transcription factor activity"/>
    <property type="evidence" value="ECO:0007669"/>
    <property type="project" value="InterPro"/>
</dbReference>
<dbReference type="InterPro" id="IPR036390">
    <property type="entry name" value="WH_DNA-bd_sf"/>
</dbReference>
<dbReference type="EMBL" id="KF742556">
    <property type="protein sequence ID" value="AHG53025.1"/>
    <property type="molecule type" value="Genomic_DNA"/>
</dbReference>
<sequence length="190" mass="21676">MNLSHQQHKFIRHFGEMGSRWGINRTVGQIYALLVINKDALFADQIAEALSISRGNVSMGIKELQSWRLVNVTHKPGDRKDYYYALSDVWAMARAIFEERRKREIEPTLSVLRDILLEGAKEQSNEQDAYAEKRMQDILALLEMVTQWSVDLQKVSPESLRSLMKMGAGAIKMLEVKDKVKGSVELVPVS</sequence>
<dbReference type="PANTHER" id="PTHR38465:SF1">
    <property type="entry name" value="HTH-TYPE TRANSCRIPTIONAL REGULATOR MJ1563-RELATED"/>
    <property type="match status" value="1"/>
</dbReference>
<dbReference type="InterPro" id="IPR052362">
    <property type="entry name" value="HTH-GbsR_regulator"/>
</dbReference>
<reference evidence="6" key="1">
    <citation type="journal article" date="2013" name="Front. Microbiol.">
        <title>Metatranscriptomic and functional metagenomic analysis of methylphosphonate utilization by marine bacteria.</title>
        <authorList>
            <person name="Martinez A."/>
            <person name="Ventouras L.A."/>
            <person name="Wilson S.T."/>
            <person name="Karl D.M."/>
            <person name="Delong E.F."/>
        </authorList>
    </citation>
    <scope>NUCLEOTIDE SEQUENCE</scope>
</reference>
<feature type="domain" description="HTH marR-type" evidence="5">
    <location>
        <begin position="22"/>
        <end position="80"/>
    </location>
</feature>
<dbReference type="InterPro" id="IPR036388">
    <property type="entry name" value="WH-like_DNA-bd_sf"/>
</dbReference>
<dbReference type="Gene3D" id="1.10.10.10">
    <property type="entry name" value="Winged helix-like DNA-binding domain superfamily/Winged helix DNA-binding domain"/>
    <property type="match status" value="1"/>
</dbReference>
<evidence type="ECO:0000313" key="6">
    <source>
        <dbReference type="EMBL" id="AHG53025.1"/>
    </source>
</evidence>
<proteinExistence type="inferred from homology"/>
<evidence type="ECO:0000256" key="3">
    <source>
        <dbReference type="ARBA" id="ARBA00023163"/>
    </source>
</evidence>
<dbReference type="InterPro" id="IPR026282">
    <property type="entry name" value="MJ1563"/>
</dbReference>
<comment type="similarity">
    <text evidence="4">Belongs to the GbsR family.</text>
</comment>
<dbReference type="CDD" id="cd00090">
    <property type="entry name" value="HTH_ARSR"/>
    <property type="match status" value="1"/>
</dbReference>
<organism evidence="6">
    <name type="scientific">uncultured bacterium B3TF_MPn1</name>
    <dbReference type="NCBI Taxonomy" id="1439866"/>
    <lineage>
        <taxon>Bacteria</taxon>
        <taxon>environmental samples</taxon>
    </lineage>
</organism>
<dbReference type="Pfam" id="PF12802">
    <property type="entry name" value="MarR_2"/>
    <property type="match status" value="1"/>
</dbReference>
<keyword evidence="1 4" id="KW-0805">Transcription regulation</keyword>
<dbReference type="GO" id="GO:0003677">
    <property type="term" value="F:DNA binding"/>
    <property type="evidence" value="ECO:0007669"/>
    <property type="project" value="UniProtKB-UniRule"/>
</dbReference>
<dbReference type="AlphaFoldDB" id="W0NTL9"/>
<protein>
    <recommendedName>
        <fullName evidence="4">HTH-type transcriptional regulator</fullName>
    </recommendedName>
</protein>
<dbReference type="PIRSF" id="PIRSF006707">
    <property type="entry name" value="MJ1563"/>
    <property type="match status" value="1"/>
</dbReference>
<name>W0NTL9_9BACT</name>
<evidence type="ECO:0000256" key="2">
    <source>
        <dbReference type="ARBA" id="ARBA00023125"/>
    </source>
</evidence>
<accession>W0NTL9</accession>
<evidence type="ECO:0000259" key="5">
    <source>
        <dbReference type="Pfam" id="PF12802"/>
    </source>
</evidence>
<keyword evidence="3 4" id="KW-0804">Transcription</keyword>